<dbReference type="PANTHER" id="PTHR43713:SF3">
    <property type="entry name" value="GLUTAMATE-1-SEMIALDEHYDE 2,1-AMINOMUTASE 1, CHLOROPLASTIC-RELATED"/>
    <property type="match status" value="1"/>
</dbReference>
<comment type="pathway">
    <text evidence="3">Porphyrin-containing compound metabolism; protoporphyrin-IX biosynthesis; 5-aminolevulinate from L-glutamyl-tRNA(Glu): step 2/2.</text>
</comment>
<dbReference type="PROSITE" id="PS00600">
    <property type="entry name" value="AA_TRANSFER_CLASS_3"/>
    <property type="match status" value="1"/>
</dbReference>
<dbReference type="GO" id="GO:0008483">
    <property type="term" value="F:transaminase activity"/>
    <property type="evidence" value="ECO:0007669"/>
    <property type="project" value="InterPro"/>
</dbReference>
<dbReference type="NCBIfam" id="NF000818">
    <property type="entry name" value="PRK00062.1"/>
    <property type="match status" value="1"/>
</dbReference>
<evidence type="ECO:0000256" key="1">
    <source>
        <dbReference type="ARBA" id="ARBA00001579"/>
    </source>
</evidence>
<name>A0A1M4WZX5_9FIRM</name>
<keyword evidence="8" id="KW-0963">Cytoplasm</keyword>
<proteinExistence type="inferred from homology"/>
<dbReference type="RefSeq" id="WP_073237581.1">
    <property type="nucleotide sequence ID" value="NZ_FQUY01000007.1"/>
</dbReference>
<gene>
    <name evidence="8" type="primary">hemL</name>
    <name evidence="9" type="ORF">SAMN02745133_01316</name>
</gene>
<keyword evidence="7 8" id="KW-0627">Porphyrin biosynthesis</keyword>
<evidence type="ECO:0000256" key="6">
    <source>
        <dbReference type="ARBA" id="ARBA00023235"/>
    </source>
</evidence>
<dbReference type="PANTHER" id="PTHR43713">
    <property type="entry name" value="GLUTAMATE-1-SEMIALDEHYDE 2,1-AMINOMUTASE"/>
    <property type="match status" value="1"/>
</dbReference>
<dbReference type="Proteomes" id="UP000184148">
    <property type="component" value="Unassembled WGS sequence"/>
</dbReference>
<dbReference type="CDD" id="cd00610">
    <property type="entry name" value="OAT_like"/>
    <property type="match status" value="1"/>
</dbReference>
<dbReference type="InterPro" id="IPR015421">
    <property type="entry name" value="PyrdxlP-dep_Trfase_major"/>
</dbReference>
<comment type="subunit">
    <text evidence="8">Homodimer.</text>
</comment>
<dbReference type="NCBIfam" id="TIGR00713">
    <property type="entry name" value="hemL"/>
    <property type="match status" value="1"/>
</dbReference>
<evidence type="ECO:0000313" key="9">
    <source>
        <dbReference type="EMBL" id="SHE86816.1"/>
    </source>
</evidence>
<comment type="cofactor">
    <cofactor evidence="2 8">
        <name>pyridoxal 5'-phosphate</name>
        <dbReference type="ChEBI" id="CHEBI:597326"/>
    </cofactor>
</comment>
<dbReference type="AlphaFoldDB" id="A0A1M4WZX5"/>
<organism evidence="9 10">
    <name type="scientific">Desulforamulus putei DSM 12395</name>
    <dbReference type="NCBI Taxonomy" id="1121429"/>
    <lineage>
        <taxon>Bacteria</taxon>
        <taxon>Bacillati</taxon>
        <taxon>Bacillota</taxon>
        <taxon>Clostridia</taxon>
        <taxon>Eubacteriales</taxon>
        <taxon>Peptococcaceae</taxon>
        <taxon>Desulforamulus</taxon>
    </lineage>
</organism>
<dbReference type="UniPathway" id="UPA00251">
    <property type="reaction ID" value="UER00317"/>
</dbReference>
<comment type="catalytic activity">
    <reaction evidence="1 8">
        <text>(S)-4-amino-5-oxopentanoate = 5-aminolevulinate</text>
        <dbReference type="Rhea" id="RHEA:14265"/>
        <dbReference type="ChEBI" id="CHEBI:57501"/>
        <dbReference type="ChEBI" id="CHEBI:356416"/>
        <dbReference type="EC" id="5.4.3.8"/>
    </reaction>
</comment>
<evidence type="ECO:0000256" key="5">
    <source>
        <dbReference type="ARBA" id="ARBA00022898"/>
    </source>
</evidence>
<reference evidence="10" key="1">
    <citation type="submission" date="2016-11" db="EMBL/GenBank/DDBJ databases">
        <authorList>
            <person name="Varghese N."/>
            <person name="Submissions S."/>
        </authorList>
    </citation>
    <scope>NUCLEOTIDE SEQUENCE [LARGE SCALE GENOMIC DNA]</scope>
    <source>
        <strain evidence="10">DSM 12395</strain>
    </source>
</reference>
<dbReference type="Pfam" id="PF00202">
    <property type="entry name" value="Aminotran_3"/>
    <property type="match status" value="1"/>
</dbReference>
<keyword evidence="10" id="KW-1185">Reference proteome</keyword>
<dbReference type="InterPro" id="IPR004639">
    <property type="entry name" value="4pyrrol_synth_GluAld_NH2Trfase"/>
</dbReference>
<dbReference type="EMBL" id="FQUY01000007">
    <property type="protein sequence ID" value="SHE86816.1"/>
    <property type="molecule type" value="Genomic_DNA"/>
</dbReference>
<dbReference type="InterPro" id="IPR015422">
    <property type="entry name" value="PyrdxlP-dep_Trfase_small"/>
</dbReference>
<dbReference type="InterPro" id="IPR005814">
    <property type="entry name" value="Aminotrans_3"/>
</dbReference>
<dbReference type="EC" id="5.4.3.8" evidence="8"/>
<dbReference type="FunFam" id="3.40.640.10:FF:000021">
    <property type="entry name" value="Glutamate-1-semialdehyde 2,1-aminomutase"/>
    <property type="match status" value="1"/>
</dbReference>
<dbReference type="HAMAP" id="MF_00375">
    <property type="entry name" value="HemL_aminotrans_3"/>
    <property type="match status" value="1"/>
</dbReference>
<comment type="subcellular location">
    <subcellularLocation>
        <location evidence="8">Cytoplasm</location>
    </subcellularLocation>
</comment>
<dbReference type="GO" id="GO:0030170">
    <property type="term" value="F:pyridoxal phosphate binding"/>
    <property type="evidence" value="ECO:0007669"/>
    <property type="project" value="InterPro"/>
</dbReference>
<evidence type="ECO:0000256" key="3">
    <source>
        <dbReference type="ARBA" id="ARBA00004819"/>
    </source>
</evidence>
<evidence type="ECO:0000313" key="10">
    <source>
        <dbReference type="Proteomes" id="UP000184148"/>
    </source>
</evidence>
<keyword evidence="5 8" id="KW-0663">Pyridoxal phosphate</keyword>
<evidence type="ECO:0000256" key="7">
    <source>
        <dbReference type="ARBA" id="ARBA00023244"/>
    </source>
</evidence>
<keyword evidence="6 8" id="KW-0413">Isomerase</keyword>
<evidence type="ECO:0000256" key="4">
    <source>
        <dbReference type="ARBA" id="ARBA00008981"/>
    </source>
</evidence>
<sequence>MAPGYQKSKEMFEQAQMVIPGGVNSPVRAFKSVGMTPPFIARANGSRLWDADGNEYIDYVCSWGPLILGHRHPAVMHAIQRCLERGTTYGAPTDLELTLAQMVVEALPSVEMVRMVNSGTEATMSALRLARAYTNRSKIVKFEGCYHGHHDSLLIKAGSGALTHGVPTSPGVPENIAGNTINARYNDLELLEKIFAEAGSEIAAVIVEPLAGNMGVVPPAEGFLQGLRNLCNKYGALLIFDEVITGFRLSYGGAQSYYNVMPDLTCLGKIIGGGLPVGAYGGRREIMQMVSPAGPVYQAGTLSGNPLAMTAGIATLEQLQQPGVYEELNRKSALLAQGLSQAARAAGVPASFNRVESLQTCFFTGHPVNDFASASTSDTKRYAAFFRSMLEQGIYLAPSQFEAIFVSTAHTDSDIERTVEAAYHAYKAAAQI</sequence>
<dbReference type="Gene3D" id="3.40.640.10">
    <property type="entry name" value="Type I PLP-dependent aspartate aminotransferase-like (Major domain)"/>
    <property type="match status" value="1"/>
</dbReference>
<accession>A0A1M4WZX5</accession>
<dbReference type="GO" id="GO:0006782">
    <property type="term" value="P:protoporphyrinogen IX biosynthetic process"/>
    <property type="evidence" value="ECO:0007669"/>
    <property type="project" value="UniProtKB-UniRule"/>
</dbReference>
<feature type="modified residue" description="N6-(pyridoxal phosphate)lysine" evidence="8">
    <location>
        <position position="269"/>
    </location>
</feature>
<dbReference type="InterPro" id="IPR049704">
    <property type="entry name" value="Aminotrans_3_PPA_site"/>
</dbReference>
<protein>
    <recommendedName>
        <fullName evidence="8">Glutamate-1-semialdehyde 2,1-aminomutase</fullName>
        <shortName evidence="8">GSA</shortName>
        <ecNumber evidence="8">5.4.3.8</ecNumber>
    </recommendedName>
    <alternativeName>
        <fullName evidence="8">Glutamate-1-semialdehyde aminotransferase</fullName>
        <shortName evidence="8">GSA-AT</shortName>
    </alternativeName>
</protein>
<dbReference type="OrthoDB" id="9807885at2"/>
<comment type="similarity">
    <text evidence="4 8">Belongs to the class-III pyridoxal-phosphate-dependent aminotransferase family. HemL subfamily.</text>
</comment>
<dbReference type="InterPro" id="IPR015424">
    <property type="entry name" value="PyrdxlP-dep_Trfase"/>
</dbReference>
<evidence type="ECO:0000256" key="2">
    <source>
        <dbReference type="ARBA" id="ARBA00001933"/>
    </source>
</evidence>
<evidence type="ECO:0000256" key="8">
    <source>
        <dbReference type="HAMAP-Rule" id="MF_00375"/>
    </source>
</evidence>
<dbReference type="GO" id="GO:0005737">
    <property type="term" value="C:cytoplasm"/>
    <property type="evidence" value="ECO:0007669"/>
    <property type="project" value="UniProtKB-SubCell"/>
</dbReference>
<dbReference type="GO" id="GO:0042286">
    <property type="term" value="F:glutamate-1-semialdehyde 2,1-aminomutase activity"/>
    <property type="evidence" value="ECO:0007669"/>
    <property type="project" value="UniProtKB-UniRule"/>
</dbReference>
<dbReference type="Gene3D" id="3.90.1150.10">
    <property type="entry name" value="Aspartate Aminotransferase, domain 1"/>
    <property type="match status" value="1"/>
</dbReference>
<dbReference type="SUPFAM" id="SSF53383">
    <property type="entry name" value="PLP-dependent transferases"/>
    <property type="match status" value="1"/>
</dbReference>
<dbReference type="STRING" id="1121429.SAMN02745133_01316"/>